<dbReference type="GO" id="GO:0005759">
    <property type="term" value="C:mitochondrial matrix"/>
    <property type="evidence" value="ECO:0007669"/>
    <property type="project" value="TreeGrafter"/>
</dbReference>
<dbReference type="Gene3D" id="2.60.120.590">
    <property type="entry name" value="Alpha-ketoglutarate-dependent dioxygenase AlkB-like"/>
    <property type="match status" value="1"/>
</dbReference>
<gene>
    <name evidence="3" type="ORF">CROQUDRAFT_656141</name>
</gene>
<keyword evidence="4" id="KW-1185">Reference proteome</keyword>
<name>A0A9P6NPV2_9BASI</name>
<dbReference type="PANTHER" id="PTHR21052:SF0">
    <property type="entry name" value="ALPHA-KETOGLUTARATE-DEPENDENT DIOXYGENASE ALKB HOMOLOG 7, MITOCHONDRIAL"/>
    <property type="match status" value="1"/>
</dbReference>
<reference evidence="3" key="1">
    <citation type="submission" date="2013-11" db="EMBL/GenBank/DDBJ databases">
        <title>Genome sequence of the fusiform rust pathogen reveals effectors for host alternation and coevolution with pine.</title>
        <authorList>
            <consortium name="DOE Joint Genome Institute"/>
            <person name="Smith K."/>
            <person name="Pendleton A."/>
            <person name="Kubisiak T."/>
            <person name="Anderson C."/>
            <person name="Salamov A."/>
            <person name="Aerts A."/>
            <person name="Riley R."/>
            <person name="Clum A."/>
            <person name="Lindquist E."/>
            <person name="Ence D."/>
            <person name="Campbell M."/>
            <person name="Kronenberg Z."/>
            <person name="Feau N."/>
            <person name="Dhillon B."/>
            <person name="Hamelin R."/>
            <person name="Burleigh J."/>
            <person name="Smith J."/>
            <person name="Yandell M."/>
            <person name="Nelson C."/>
            <person name="Grigoriev I."/>
            <person name="Davis J."/>
        </authorList>
    </citation>
    <scope>NUCLEOTIDE SEQUENCE</scope>
    <source>
        <strain evidence="3">G11</strain>
    </source>
</reference>
<dbReference type="PANTHER" id="PTHR21052">
    <property type="entry name" value="SPERMATOGENESIS ASSOCIATED 11-RELATED"/>
    <property type="match status" value="1"/>
</dbReference>
<accession>A0A9P6NPV2</accession>
<dbReference type="GO" id="GO:0016706">
    <property type="term" value="F:2-oxoglutarate-dependent dioxygenase activity"/>
    <property type="evidence" value="ECO:0007669"/>
    <property type="project" value="TreeGrafter"/>
</dbReference>
<dbReference type="InterPro" id="IPR032870">
    <property type="entry name" value="ALKBH7-like"/>
</dbReference>
<feature type="domain" description="Fe2OG dioxygenase" evidence="2">
    <location>
        <begin position="162"/>
        <end position="267"/>
    </location>
</feature>
<feature type="region of interest" description="Disordered" evidence="1">
    <location>
        <begin position="22"/>
        <end position="43"/>
    </location>
</feature>
<evidence type="ECO:0000259" key="2">
    <source>
        <dbReference type="PROSITE" id="PS51471"/>
    </source>
</evidence>
<dbReference type="GO" id="GO:0006631">
    <property type="term" value="P:fatty acid metabolic process"/>
    <property type="evidence" value="ECO:0007669"/>
    <property type="project" value="TreeGrafter"/>
</dbReference>
<comment type="caution">
    <text evidence="3">The sequence shown here is derived from an EMBL/GenBank/DDBJ whole genome shotgun (WGS) entry which is preliminary data.</text>
</comment>
<evidence type="ECO:0000313" key="3">
    <source>
        <dbReference type="EMBL" id="KAG0147406.1"/>
    </source>
</evidence>
<organism evidence="3 4">
    <name type="scientific">Cronartium quercuum f. sp. fusiforme G11</name>
    <dbReference type="NCBI Taxonomy" id="708437"/>
    <lineage>
        <taxon>Eukaryota</taxon>
        <taxon>Fungi</taxon>
        <taxon>Dikarya</taxon>
        <taxon>Basidiomycota</taxon>
        <taxon>Pucciniomycotina</taxon>
        <taxon>Pucciniomycetes</taxon>
        <taxon>Pucciniales</taxon>
        <taxon>Coleosporiaceae</taxon>
        <taxon>Cronartium</taxon>
    </lineage>
</organism>
<dbReference type="OrthoDB" id="28127at2759"/>
<dbReference type="InterPro" id="IPR037151">
    <property type="entry name" value="AlkB-like_sf"/>
</dbReference>
<dbReference type="Pfam" id="PF13532">
    <property type="entry name" value="2OG-FeII_Oxy_2"/>
    <property type="match status" value="1"/>
</dbReference>
<dbReference type="Proteomes" id="UP000886653">
    <property type="component" value="Unassembled WGS sequence"/>
</dbReference>
<dbReference type="InterPro" id="IPR027450">
    <property type="entry name" value="AlkB-like"/>
</dbReference>
<evidence type="ECO:0000313" key="4">
    <source>
        <dbReference type="Proteomes" id="UP000886653"/>
    </source>
</evidence>
<evidence type="ECO:0000256" key="1">
    <source>
        <dbReference type="SAM" id="MobiDB-lite"/>
    </source>
</evidence>
<feature type="region of interest" description="Disordered" evidence="1">
    <location>
        <begin position="90"/>
        <end position="115"/>
    </location>
</feature>
<sequence>MASARWGLRSLGFKPTLRSYSSFPSTSSAHPPQPYTLADPSPYILHDQSSGQLPSYNPLDFELYRTFFNAEEQSIWMSFLLSTLNRAHPRRRRRQSRQHTQSGVGEPVIQPDGFEPAETYDFEAGHFDAVITDYREHEIRALDRISDTSVQPLLARLTALFPPQSSLMAHILHLSPSGKIDSHLDHASASGPTIVALSLGGARVLHLLADEKSTKPVYKVLLEPGSVYLQRNSVRYSLPHAIPAIDNFAAKAIGGSQRLSLILRDTKV</sequence>
<dbReference type="SUPFAM" id="SSF51197">
    <property type="entry name" value="Clavaminate synthase-like"/>
    <property type="match status" value="1"/>
</dbReference>
<proteinExistence type="predicted"/>
<dbReference type="InterPro" id="IPR005123">
    <property type="entry name" value="Oxoglu/Fe-dep_dioxygenase_dom"/>
</dbReference>
<dbReference type="EMBL" id="MU167248">
    <property type="protein sequence ID" value="KAG0147406.1"/>
    <property type="molecule type" value="Genomic_DNA"/>
</dbReference>
<protein>
    <recommendedName>
        <fullName evidence="2">Fe2OG dioxygenase domain-containing protein</fullName>
    </recommendedName>
</protein>
<dbReference type="GO" id="GO:0006974">
    <property type="term" value="P:DNA damage response"/>
    <property type="evidence" value="ECO:0007669"/>
    <property type="project" value="InterPro"/>
</dbReference>
<dbReference type="PROSITE" id="PS51471">
    <property type="entry name" value="FE2OG_OXY"/>
    <property type="match status" value="1"/>
</dbReference>
<dbReference type="AlphaFoldDB" id="A0A9P6NPV2"/>